<dbReference type="Proteomes" id="UP000594380">
    <property type="component" value="Unassembled WGS sequence"/>
</dbReference>
<dbReference type="EMBL" id="JAALDK010000004">
    <property type="protein sequence ID" value="NUY06144.1"/>
    <property type="molecule type" value="Genomic_DNA"/>
</dbReference>
<dbReference type="GeneID" id="301107103"/>
<protein>
    <recommendedName>
        <fullName evidence="3">TnsA endonuclease N-terminal domain-containing protein</fullName>
    </recommendedName>
</protein>
<accession>A0A7Y6K9M7</accession>
<name>A0A7Y6K9M7_9BURK</name>
<evidence type="ECO:0008006" key="3">
    <source>
        <dbReference type="Google" id="ProtNLM"/>
    </source>
</evidence>
<dbReference type="AlphaFoldDB" id="A0A7Y6K9M7"/>
<organism evidence="1 2">
    <name type="scientific">Paraburkholderia youngii</name>
    <dbReference type="NCBI Taxonomy" id="2782701"/>
    <lineage>
        <taxon>Bacteria</taxon>
        <taxon>Pseudomonadati</taxon>
        <taxon>Pseudomonadota</taxon>
        <taxon>Betaproteobacteria</taxon>
        <taxon>Burkholderiales</taxon>
        <taxon>Burkholderiaceae</taxon>
        <taxon>Paraburkholderia</taxon>
    </lineage>
</organism>
<comment type="caution">
    <text evidence="1">The sequence shown here is derived from an EMBL/GenBank/DDBJ whole genome shotgun (WGS) entry which is preliminary data.</text>
</comment>
<reference evidence="1 2" key="1">
    <citation type="submission" date="2020-02" db="EMBL/GenBank/DDBJ databases">
        <title>Paraburkholderia simonii sp. nov. and Paraburkholderia youngii sp. nov. Brazilian and Mexican Mimosa-associated rhizobia.</title>
        <authorList>
            <person name="Mavima L."/>
            <person name="Beukes C.W."/>
            <person name="Chan W.Y."/>
            <person name="Palmer M."/>
            <person name="De Meyer S.E."/>
            <person name="James E.K."/>
            <person name="Venter S.N."/>
            <person name="Steenkamp E.T."/>
        </authorList>
    </citation>
    <scope>NUCLEOTIDE SEQUENCE [LARGE SCALE GENOMIC DNA]</scope>
    <source>
        <strain evidence="1 2">JPY169</strain>
    </source>
</reference>
<sequence>MRSPPFRKAATDARPYGTHRFDVYGPKVGRRLTLFGHRALQFWLRLESDPQVVTYCERPLSFREQRGDRAADFWVCADHAELLYILLRPSEVTLAARGHCLHPALEAWSRAHSMTLRAVAPHELDDSEMLCQNRLTMLHYLAAGAVPRGSEILPAILMACESGETLAELEQRFIAFDPMVVRAAAFSLVLNGSLCCPTIAERVLGPHSCLVTR</sequence>
<proteinExistence type="predicted"/>
<gene>
    <name evidence="1" type="ORF">G5S42_43255</name>
</gene>
<dbReference type="RefSeq" id="WP_176112664.1">
    <property type="nucleotide sequence ID" value="NZ_JAALDK010000004.1"/>
</dbReference>
<evidence type="ECO:0000313" key="2">
    <source>
        <dbReference type="Proteomes" id="UP000594380"/>
    </source>
</evidence>
<evidence type="ECO:0000313" key="1">
    <source>
        <dbReference type="EMBL" id="NUY06144.1"/>
    </source>
</evidence>